<evidence type="ECO:0000259" key="7">
    <source>
        <dbReference type="PROSITE" id="PS51379"/>
    </source>
</evidence>
<accession>A0A1I3N2M3</accession>
<keyword evidence="6" id="KW-0472">Membrane</keyword>
<evidence type="ECO:0000256" key="5">
    <source>
        <dbReference type="ARBA" id="ARBA00023014"/>
    </source>
</evidence>
<feature type="transmembrane region" description="Helical" evidence="6">
    <location>
        <begin position="244"/>
        <end position="266"/>
    </location>
</feature>
<dbReference type="Proteomes" id="UP000198635">
    <property type="component" value="Unassembled WGS sequence"/>
</dbReference>
<evidence type="ECO:0000256" key="3">
    <source>
        <dbReference type="ARBA" id="ARBA00023002"/>
    </source>
</evidence>
<feature type="transmembrane region" description="Helical" evidence="6">
    <location>
        <begin position="324"/>
        <end position="346"/>
    </location>
</feature>
<protein>
    <submittedName>
        <fullName evidence="8">Putative adenylylsulfate reductase-associated electron transfer protein QmoC</fullName>
    </submittedName>
</protein>
<evidence type="ECO:0000313" key="8">
    <source>
        <dbReference type="EMBL" id="SFJ03146.1"/>
    </source>
</evidence>
<keyword evidence="1" id="KW-0004">4Fe-4S</keyword>
<feature type="transmembrane region" description="Helical" evidence="6">
    <location>
        <begin position="352"/>
        <end position="371"/>
    </location>
</feature>
<keyword evidence="6" id="KW-0812">Transmembrane</keyword>
<dbReference type="InterPro" id="IPR051460">
    <property type="entry name" value="HdrC_iron-sulfur_subunit"/>
</dbReference>
<feature type="transmembrane region" description="Helical" evidence="6">
    <location>
        <begin position="121"/>
        <end position="145"/>
    </location>
</feature>
<dbReference type="RefSeq" id="WP_092372239.1">
    <property type="nucleotide sequence ID" value="NZ_FORX01000001.1"/>
</dbReference>
<reference evidence="9" key="1">
    <citation type="submission" date="2016-10" db="EMBL/GenBank/DDBJ databases">
        <authorList>
            <person name="Varghese N."/>
            <person name="Submissions S."/>
        </authorList>
    </citation>
    <scope>NUCLEOTIDE SEQUENCE [LARGE SCALE GENOMIC DNA]</scope>
    <source>
        <strain evidence="9">DSM 5918</strain>
    </source>
</reference>
<dbReference type="GO" id="GO:0005886">
    <property type="term" value="C:plasma membrane"/>
    <property type="evidence" value="ECO:0007669"/>
    <property type="project" value="TreeGrafter"/>
</dbReference>
<evidence type="ECO:0000313" key="9">
    <source>
        <dbReference type="Proteomes" id="UP000198635"/>
    </source>
</evidence>
<dbReference type="STRING" id="52560.SAMN04488082_101149"/>
<dbReference type="InterPro" id="IPR017896">
    <property type="entry name" value="4Fe4S_Fe-S-bd"/>
</dbReference>
<dbReference type="InterPro" id="IPR017900">
    <property type="entry name" value="4Fe4S_Fe_S_CS"/>
</dbReference>
<evidence type="ECO:0000256" key="4">
    <source>
        <dbReference type="ARBA" id="ARBA00023004"/>
    </source>
</evidence>
<dbReference type="Gene3D" id="1.10.1060.10">
    <property type="entry name" value="Alpha-helical ferredoxin"/>
    <property type="match status" value="1"/>
</dbReference>
<name>A0A1I3N2M3_9BACT</name>
<keyword evidence="4" id="KW-0408">Iron</keyword>
<dbReference type="PROSITE" id="PS00198">
    <property type="entry name" value="4FE4S_FER_1"/>
    <property type="match status" value="1"/>
</dbReference>
<dbReference type="GO" id="GO:0051539">
    <property type="term" value="F:4 iron, 4 sulfur cluster binding"/>
    <property type="evidence" value="ECO:0007669"/>
    <property type="project" value="UniProtKB-KW"/>
</dbReference>
<evidence type="ECO:0000256" key="6">
    <source>
        <dbReference type="SAM" id="Phobius"/>
    </source>
</evidence>
<dbReference type="PROSITE" id="PS51379">
    <property type="entry name" value="4FE4S_FER_2"/>
    <property type="match status" value="1"/>
</dbReference>
<sequence>MSKTIKIEPNLQFVKELQEVGGADLKKCYQCATCSVACPMSPADNPYPRKEMVWAQWGLKDKLVNDIDIWLCHNCGTCSELCPRGAKPGDLLAALRNMTYRKLVKPAIIGEWMSSPKHLPILAGIPMAIFAFIWMIRAALVGSFFPLTEDGKIVYGNLFPGDFTIDPLFGLVAIFVAICFGLGVKNMIDGFKANVTETFVIGYKKPTLKDAIIATIKYDVLQHSRFKNCVDSPADEERVKGHQILFYGFVACAIVTSIVAVAHWGGKVIPLLAPVGHTPMPLWHPVKILANVGAVLLVTGLTLLTRRRLNSDTKKSVSNYYDWYLLGVIWVVTLTGIGAQIFRLAGVAPLAFFTYYLHLVSIFMLIAYLPWSKLGHLVYRTTALIYARYIGRLPIDEKLIEDDKIFVI</sequence>
<dbReference type="GO" id="GO:0016491">
    <property type="term" value="F:oxidoreductase activity"/>
    <property type="evidence" value="ECO:0007669"/>
    <property type="project" value="UniProtKB-KW"/>
</dbReference>
<dbReference type="PANTHER" id="PTHR43255">
    <property type="entry name" value="IRON-SULFUR-BINDING OXIDOREDUCTASE FADF-RELATED-RELATED"/>
    <property type="match status" value="1"/>
</dbReference>
<feature type="transmembrane region" description="Helical" evidence="6">
    <location>
        <begin position="165"/>
        <end position="184"/>
    </location>
</feature>
<dbReference type="Gene3D" id="1.20.950.20">
    <property type="entry name" value="Transmembrane di-heme cytochromes, Chain C"/>
    <property type="match status" value="1"/>
</dbReference>
<dbReference type="SUPFAM" id="SSF103501">
    <property type="entry name" value="Respiratory nitrate reductase 1 gamma chain"/>
    <property type="match status" value="1"/>
</dbReference>
<dbReference type="PANTHER" id="PTHR43255:SF1">
    <property type="entry name" value="IRON-SULFUR-BINDING OXIDOREDUCTASE FADF-RELATED"/>
    <property type="match status" value="1"/>
</dbReference>
<keyword evidence="5" id="KW-0411">Iron-sulfur</keyword>
<dbReference type="AlphaFoldDB" id="A0A1I3N2M3"/>
<keyword evidence="9" id="KW-1185">Reference proteome</keyword>
<dbReference type="EMBL" id="FORX01000001">
    <property type="protein sequence ID" value="SFJ03146.1"/>
    <property type="molecule type" value="Genomic_DNA"/>
</dbReference>
<keyword evidence="2" id="KW-0479">Metal-binding</keyword>
<feature type="domain" description="4Fe-4S ferredoxin-type" evidence="7">
    <location>
        <begin position="61"/>
        <end position="86"/>
    </location>
</feature>
<gene>
    <name evidence="8" type="ORF">SAMN04488082_101149</name>
</gene>
<dbReference type="InterPro" id="IPR009051">
    <property type="entry name" value="Helical_ferredxn"/>
</dbReference>
<evidence type="ECO:0000256" key="1">
    <source>
        <dbReference type="ARBA" id="ARBA00022485"/>
    </source>
</evidence>
<keyword evidence="6" id="KW-1133">Transmembrane helix</keyword>
<dbReference type="InterPro" id="IPR036197">
    <property type="entry name" value="NarG-like_sf"/>
</dbReference>
<keyword evidence="3" id="KW-0560">Oxidoreductase</keyword>
<dbReference type="GO" id="GO:0046872">
    <property type="term" value="F:metal ion binding"/>
    <property type="evidence" value="ECO:0007669"/>
    <property type="project" value="UniProtKB-KW"/>
</dbReference>
<proteinExistence type="predicted"/>
<dbReference type="Pfam" id="PF13183">
    <property type="entry name" value="Fer4_8"/>
    <property type="match status" value="1"/>
</dbReference>
<dbReference type="NCBIfam" id="NF038018">
    <property type="entry name" value="qmoC"/>
    <property type="match status" value="1"/>
</dbReference>
<dbReference type="OrthoDB" id="9794954at2"/>
<evidence type="ECO:0000256" key="2">
    <source>
        <dbReference type="ARBA" id="ARBA00022723"/>
    </source>
</evidence>
<organism evidence="8 9">
    <name type="scientific">Desulfomicrobium apsheronum</name>
    <dbReference type="NCBI Taxonomy" id="52560"/>
    <lineage>
        <taxon>Bacteria</taxon>
        <taxon>Pseudomonadati</taxon>
        <taxon>Thermodesulfobacteriota</taxon>
        <taxon>Desulfovibrionia</taxon>
        <taxon>Desulfovibrionales</taxon>
        <taxon>Desulfomicrobiaceae</taxon>
        <taxon>Desulfomicrobium</taxon>
    </lineage>
</organism>
<dbReference type="SUPFAM" id="SSF46548">
    <property type="entry name" value="alpha-helical ferredoxin"/>
    <property type="match status" value="1"/>
</dbReference>
<feature type="transmembrane region" description="Helical" evidence="6">
    <location>
        <begin position="286"/>
        <end position="304"/>
    </location>
</feature>